<name>A0ABN0XNV9_9ACTN</name>
<comment type="caution">
    <text evidence="1">The sequence shown here is derived from an EMBL/GenBank/DDBJ whole genome shotgun (WGS) entry which is preliminary data.</text>
</comment>
<protein>
    <submittedName>
        <fullName evidence="1">Uncharacterized protein</fullName>
    </submittedName>
</protein>
<dbReference type="EMBL" id="BAAABM010000066">
    <property type="protein sequence ID" value="GAA0368826.1"/>
    <property type="molecule type" value="Genomic_DNA"/>
</dbReference>
<organism evidence="1 2">
    <name type="scientific">Actinoallomurus spadix</name>
    <dbReference type="NCBI Taxonomy" id="79912"/>
    <lineage>
        <taxon>Bacteria</taxon>
        <taxon>Bacillati</taxon>
        <taxon>Actinomycetota</taxon>
        <taxon>Actinomycetes</taxon>
        <taxon>Streptosporangiales</taxon>
        <taxon>Thermomonosporaceae</taxon>
        <taxon>Actinoallomurus</taxon>
    </lineage>
</organism>
<sequence>MHDRDLAERVVAAEQVADAAGVADQDDADAVLTGRGHGAGDHLLGGLVAAHRVDRDPRTLGTLVRSSYGAFVRSPPGGLLGRAGHSGSWQPWPRQGLRTTSRPFTVITYS</sequence>
<gene>
    <name evidence="1" type="ORF">GCM10010151_68450</name>
</gene>
<dbReference type="Proteomes" id="UP001501822">
    <property type="component" value="Unassembled WGS sequence"/>
</dbReference>
<evidence type="ECO:0000313" key="1">
    <source>
        <dbReference type="EMBL" id="GAA0368826.1"/>
    </source>
</evidence>
<evidence type="ECO:0000313" key="2">
    <source>
        <dbReference type="Proteomes" id="UP001501822"/>
    </source>
</evidence>
<keyword evidence="2" id="KW-1185">Reference proteome</keyword>
<accession>A0ABN0XNV9</accession>
<reference evidence="1 2" key="1">
    <citation type="journal article" date="2019" name="Int. J. Syst. Evol. Microbiol.">
        <title>The Global Catalogue of Microorganisms (GCM) 10K type strain sequencing project: providing services to taxonomists for standard genome sequencing and annotation.</title>
        <authorList>
            <consortium name="The Broad Institute Genomics Platform"/>
            <consortium name="The Broad Institute Genome Sequencing Center for Infectious Disease"/>
            <person name="Wu L."/>
            <person name="Ma J."/>
        </authorList>
    </citation>
    <scope>NUCLEOTIDE SEQUENCE [LARGE SCALE GENOMIC DNA]</scope>
    <source>
        <strain evidence="1 2">JCM 3146</strain>
    </source>
</reference>
<proteinExistence type="predicted"/>